<feature type="transmembrane region" description="Helical" evidence="1">
    <location>
        <begin position="87"/>
        <end position="108"/>
    </location>
</feature>
<feature type="transmembrane region" description="Helical" evidence="1">
    <location>
        <begin position="221"/>
        <end position="247"/>
    </location>
</feature>
<dbReference type="AlphaFoldDB" id="A0A1I5BMR0"/>
<feature type="transmembrane region" description="Helical" evidence="1">
    <location>
        <begin position="120"/>
        <end position="140"/>
    </location>
</feature>
<feature type="transmembrane region" description="Helical" evidence="1">
    <location>
        <begin position="41"/>
        <end position="57"/>
    </location>
</feature>
<feature type="transmembrane region" description="Helical" evidence="1">
    <location>
        <begin position="152"/>
        <end position="167"/>
    </location>
</feature>
<dbReference type="EMBL" id="FOVJ01000003">
    <property type="protein sequence ID" value="SFN76045.1"/>
    <property type="molecule type" value="Genomic_DNA"/>
</dbReference>
<accession>A0A1I5BMR0</accession>
<feature type="transmembrane region" description="Helical" evidence="1">
    <location>
        <begin position="179"/>
        <end position="201"/>
    </location>
</feature>
<feature type="transmembrane region" description="Helical" evidence="1">
    <location>
        <begin position="438"/>
        <end position="459"/>
    </location>
</feature>
<evidence type="ECO:0000313" key="3">
    <source>
        <dbReference type="Proteomes" id="UP000183107"/>
    </source>
</evidence>
<sequence>MSTRSLTSAPSQPLSVSIGLFLGAALLAIFFGLIAATGSPIFAGLAGGLLIGALLLAKASWNIWLILALGLTVAGLIPIWADDLASKAVWGISILGFILMISALFRMITKPGVALNTPAFVWMALAFMLYAIFNSLIQWYSLGEFVGGFKRYFQVFGLLFALTWLAISENDIQRWRKLFVIVALLQLPFAVYELISLVPLRESLRYAYPGMVPIDVVAGTFGAHLYSGGANAEMATFLIIVLAFLLARRREKVLRARVLLCLTPIVLAPLFMGETKVVVILLPLMFLILFRGEIVSRPHFALLWFCIGGLLSVAAAYAYLNTTQYHSLDDLITNTLDYNVYDKGHGALKLNRTSSLSFWAAEQGLDNPVSPVFGNGLGSAHEHTGGHIARRYSHFGVGLTAMSTLLWDHGIVGTALFLSVLVLAWRTAASLRRQSTEAVVRADAAAIQASLVLFAFYLIYRLALLETLSFQIVFAALLGYLAWLHRRHVAMGSRTIP</sequence>
<evidence type="ECO:0000313" key="2">
    <source>
        <dbReference type="EMBL" id="SFN76045.1"/>
    </source>
</evidence>
<gene>
    <name evidence="2" type="ORF">SAMN05216386_1741</name>
</gene>
<proteinExistence type="predicted"/>
<keyword evidence="1" id="KW-0812">Transmembrane</keyword>
<evidence type="ECO:0000256" key="1">
    <source>
        <dbReference type="SAM" id="Phobius"/>
    </source>
</evidence>
<name>A0A1I5BMR0_9PROT</name>
<dbReference type="OrthoDB" id="8579677at2"/>
<keyword evidence="1" id="KW-0472">Membrane</keyword>
<feature type="transmembrane region" description="Helical" evidence="1">
    <location>
        <begin position="301"/>
        <end position="320"/>
    </location>
</feature>
<keyword evidence="1" id="KW-1133">Transmembrane helix</keyword>
<reference evidence="3" key="1">
    <citation type="submission" date="2016-10" db="EMBL/GenBank/DDBJ databases">
        <authorList>
            <person name="Varghese N."/>
        </authorList>
    </citation>
    <scope>NUCLEOTIDE SEQUENCE [LARGE SCALE GENOMIC DNA]</scope>
    <source>
        <strain evidence="3">Nsp8</strain>
    </source>
</reference>
<protein>
    <recommendedName>
        <fullName evidence="4">O-Antigen ligase</fullName>
    </recommendedName>
</protein>
<feature type="transmembrane region" description="Helical" evidence="1">
    <location>
        <begin position="12"/>
        <end position="35"/>
    </location>
</feature>
<dbReference type="Proteomes" id="UP000183107">
    <property type="component" value="Unassembled WGS sequence"/>
</dbReference>
<dbReference type="RefSeq" id="WP_083396722.1">
    <property type="nucleotide sequence ID" value="NZ_FOVJ01000003.1"/>
</dbReference>
<organism evidence="2 3">
    <name type="scientific">Nitrosospira briensis</name>
    <dbReference type="NCBI Taxonomy" id="35799"/>
    <lineage>
        <taxon>Bacteria</taxon>
        <taxon>Pseudomonadati</taxon>
        <taxon>Pseudomonadota</taxon>
        <taxon>Betaproteobacteria</taxon>
        <taxon>Nitrosomonadales</taxon>
        <taxon>Nitrosomonadaceae</taxon>
        <taxon>Nitrosospira</taxon>
    </lineage>
</organism>
<feature type="transmembrane region" description="Helical" evidence="1">
    <location>
        <begin position="406"/>
        <end position="426"/>
    </location>
</feature>
<feature type="transmembrane region" description="Helical" evidence="1">
    <location>
        <begin position="254"/>
        <end position="271"/>
    </location>
</feature>
<evidence type="ECO:0008006" key="4">
    <source>
        <dbReference type="Google" id="ProtNLM"/>
    </source>
</evidence>
<feature type="transmembrane region" description="Helical" evidence="1">
    <location>
        <begin position="465"/>
        <end position="484"/>
    </location>
</feature>
<feature type="transmembrane region" description="Helical" evidence="1">
    <location>
        <begin position="64"/>
        <end position="81"/>
    </location>
</feature>
<feature type="transmembrane region" description="Helical" evidence="1">
    <location>
        <begin position="277"/>
        <end position="294"/>
    </location>
</feature>
<keyword evidence="3" id="KW-1185">Reference proteome</keyword>